<feature type="binding site" evidence="14">
    <location>
        <position position="136"/>
    </location>
    <ligand>
        <name>L-threonine</name>
        <dbReference type="ChEBI" id="CHEBI:57926"/>
    </ligand>
</feature>
<dbReference type="Gene3D" id="3.40.50.11030">
    <property type="entry name" value="Threonylcarbamoyl-AMP synthase, C-terminal domain"/>
    <property type="match status" value="1"/>
</dbReference>
<keyword evidence="5 13" id="KW-0963">Cytoplasm</keyword>
<dbReference type="InterPro" id="IPR006070">
    <property type="entry name" value="Sua5-like_dom"/>
</dbReference>
<dbReference type="GO" id="GO:0005737">
    <property type="term" value="C:cytoplasm"/>
    <property type="evidence" value="ECO:0007669"/>
    <property type="project" value="UniProtKB-SubCell"/>
</dbReference>
<evidence type="ECO:0000313" key="16">
    <source>
        <dbReference type="EMBL" id="EJF90508.1"/>
    </source>
</evidence>
<dbReference type="InterPro" id="IPR005145">
    <property type="entry name" value="Sua5_C"/>
</dbReference>
<dbReference type="SUPFAM" id="SSF55821">
    <property type="entry name" value="YrdC/RibB"/>
    <property type="match status" value="1"/>
</dbReference>
<keyword evidence="8 13" id="KW-0548">Nucleotidyltransferase</keyword>
<feature type="binding site" evidence="14">
    <location>
        <position position="190"/>
    </location>
    <ligand>
        <name>ATP</name>
        <dbReference type="ChEBI" id="CHEBI:30616"/>
    </ligand>
</feature>
<evidence type="ECO:0000256" key="14">
    <source>
        <dbReference type="PIRSR" id="PIRSR004930-1"/>
    </source>
</evidence>
<dbReference type="GO" id="GO:0003725">
    <property type="term" value="F:double-stranded RNA binding"/>
    <property type="evidence" value="ECO:0007669"/>
    <property type="project" value="UniProtKB-UniRule"/>
</dbReference>
<accession>J0ZPK0</accession>
<dbReference type="Pfam" id="PF03481">
    <property type="entry name" value="Sua5_C"/>
    <property type="match status" value="1"/>
</dbReference>
<dbReference type="HOGENOM" id="CLU_031397_0_2_5"/>
<dbReference type="EC" id="2.7.7.87" evidence="3 13"/>
<dbReference type="RefSeq" id="WP_008038882.1">
    <property type="nucleotide sequence ID" value="NZ_JH725147.1"/>
</dbReference>
<dbReference type="PROSITE" id="PS51163">
    <property type="entry name" value="YRDC"/>
    <property type="match status" value="1"/>
</dbReference>
<dbReference type="AlphaFoldDB" id="J0ZPK0"/>
<feature type="binding site" evidence="14">
    <location>
        <position position="226"/>
    </location>
    <ligand>
        <name>ATP</name>
        <dbReference type="ChEBI" id="CHEBI:30616"/>
    </ligand>
</feature>
<dbReference type="GO" id="GO:0061710">
    <property type="term" value="F:L-threonylcarbamoyladenylate synthase"/>
    <property type="evidence" value="ECO:0007669"/>
    <property type="project" value="UniProtKB-EC"/>
</dbReference>
<dbReference type="PANTHER" id="PTHR17490:SF16">
    <property type="entry name" value="THREONYLCARBAMOYL-AMP SYNTHASE"/>
    <property type="match status" value="1"/>
</dbReference>
<feature type="binding site" evidence="14">
    <location>
        <position position="30"/>
    </location>
    <ligand>
        <name>L-threonine</name>
        <dbReference type="ChEBI" id="CHEBI:57926"/>
    </ligand>
</feature>
<comment type="similarity">
    <text evidence="2 13">Belongs to the SUA5 family.</text>
</comment>
<dbReference type="GO" id="GO:0008033">
    <property type="term" value="P:tRNA processing"/>
    <property type="evidence" value="ECO:0007669"/>
    <property type="project" value="UniProtKB-KW"/>
</dbReference>
<feature type="domain" description="YrdC-like" evidence="15">
    <location>
        <begin position="8"/>
        <end position="194"/>
    </location>
</feature>
<dbReference type="InterPro" id="IPR010923">
    <property type="entry name" value="T(6)A37_SUA5"/>
</dbReference>
<organism evidence="16 17">
    <name type="scientific">Bartonella tamiae Th239</name>
    <dbReference type="NCBI Taxonomy" id="1094558"/>
    <lineage>
        <taxon>Bacteria</taxon>
        <taxon>Pseudomonadati</taxon>
        <taxon>Pseudomonadota</taxon>
        <taxon>Alphaproteobacteria</taxon>
        <taxon>Hyphomicrobiales</taxon>
        <taxon>Bartonellaceae</taxon>
        <taxon>Bartonella</taxon>
    </lineage>
</organism>
<evidence type="ECO:0000256" key="6">
    <source>
        <dbReference type="ARBA" id="ARBA00022679"/>
    </source>
</evidence>
<evidence type="ECO:0000256" key="2">
    <source>
        <dbReference type="ARBA" id="ARBA00007663"/>
    </source>
</evidence>
<reference evidence="16 17" key="1">
    <citation type="submission" date="2012-03" db="EMBL/GenBank/DDBJ databases">
        <title>The Genome Sequence of Bartonella tamiae Th239.</title>
        <authorList>
            <consortium name="The Broad Institute Genome Sequencing Platform"/>
            <consortium name="The Broad Institute Genome Sequencing Center for Infectious Disease"/>
            <person name="Feldgarden M."/>
            <person name="Kirby J."/>
            <person name="Kosoy M."/>
            <person name="Birtles R."/>
            <person name="Probert W.S."/>
            <person name="Chiaraviglio L."/>
            <person name="Young S.K."/>
            <person name="Zeng Q."/>
            <person name="Gargeya S."/>
            <person name="Fitzgerald M."/>
            <person name="Haas B."/>
            <person name="Abouelleil A."/>
            <person name="Alvarado L."/>
            <person name="Arachchi H.M."/>
            <person name="Berlin A."/>
            <person name="Chapman S.B."/>
            <person name="Gearin G."/>
            <person name="Goldberg J."/>
            <person name="Griggs A."/>
            <person name="Gujja S."/>
            <person name="Hansen M."/>
            <person name="Heiman D."/>
            <person name="Howarth C."/>
            <person name="Larimer J."/>
            <person name="Lui A."/>
            <person name="MacDonald P.J.P."/>
            <person name="McCowen C."/>
            <person name="Montmayeur A."/>
            <person name="Murphy C."/>
            <person name="Neiman D."/>
            <person name="Pearson M."/>
            <person name="Priest M."/>
            <person name="Roberts A."/>
            <person name="Saif S."/>
            <person name="Shea T."/>
            <person name="Sisk P."/>
            <person name="Stolte C."/>
            <person name="Sykes S."/>
            <person name="Wortman J."/>
            <person name="Nusbaum C."/>
            <person name="Birren B."/>
        </authorList>
    </citation>
    <scope>NUCLEOTIDE SEQUENCE [LARGE SCALE GENOMIC DNA]</scope>
    <source>
        <strain evidence="16 17">Th239</strain>
    </source>
</reference>
<evidence type="ECO:0000256" key="5">
    <source>
        <dbReference type="ARBA" id="ARBA00022490"/>
    </source>
</evidence>
<dbReference type="STRING" id="1094558.ME5_00909"/>
<feature type="binding site" evidence="14">
    <location>
        <position position="176"/>
    </location>
    <ligand>
        <name>L-threonine</name>
        <dbReference type="ChEBI" id="CHEBI:57926"/>
    </ligand>
</feature>
<keyword evidence="10 13" id="KW-0067">ATP-binding</keyword>
<dbReference type="GO" id="GO:0005524">
    <property type="term" value="F:ATP binding"/>
    <property type="evidence" value="ECO:0007669"/>
    <property type="project" value="UniProtKB-UniRule"/>
</dbReference>
<evidence type="ECO:0000256" key="8">
    <source>
        <dbReference type="ARBA" id="ARBA00022695"/>
    </source>
</evidence>
<dbReference type="OrthoDB" id="9814580at2"/>
<dbReference type="InterPro" id="IPR038385">
    <property type="entry name" value="Sua5/YwlC_C"/>
</dbReference>
<evidence type="ECO:0000256" key="10">
    <source>
        <dbReference type="ARBA" id="ARBA00022840"/>
    </source>
</evidence>
<feature type="binding site" evidence="14">
    <location>
        <position position="117"/>
    </location>
    <ligand>
        <name>L-threonine</name>
        <dbReference type="ChEBI" id="CHEBI:57926"/>
    </ligand>
</feature>
<evidence type="ECO:0000256" key="9">
    <source>
        <dbReference type="ARBA" id="ARBA00022741"/>
    </source>
</evidence>
<comment type="subcellular location">
    <subcellularLocation>
        <location evidence="1 13">Cytoplasm</location>
    </subcellularLocation>
</comment>
<dbReference type="EMBL" id="AIMB01000007">
    <property type="protein sequence ID" value="EJF90508.1"/>
    <property type="molecule type" value="Genomic_DNA"/>
</dbReference>
<evidence type="ECO:0000256" key="1">
    <source>
        <dbReference type="ARBA" id="ARBA00004496"/>
    </source>
</evidence>
<feature type="binding site" evidence="14">
    <location>
        <position position="138"/>
    </location>
    <ligand>
        <name>ATP</name>
        <dbReference type="ChEBI" id="CHEBI:30616"/>
    </ligand>
</feature>
<dbReference type="eggNOG" id="COG0009">
    <property type="taxonomic scope" value="Bacteria"/>
</dbReference>
<dbReference type="NCBIfam" id="TIGR00057">
    <property type="entry name" value="L-threonylcarbamoyladenylate synthase"/>
    <property type="match status" value="1"/>
</dbReference>
<evidence type="ECO:0000259" key="15">
    <source>
        <dbReference type="PROSITE" id="PS51163"/>
    </source>
</evidence>
<evidence type="ECO:0000256" key="3">
    <source>
        <dbReference type="ARBA" id="ARBA00012584"/>
    </source>
</evidence>
<comment type="function">
    <text evidence="13">Required for the formation of a threonylcarbamoyl group on adenosine at position 37 (t(6)A37) in tRNAs that read codons beginning with adenine.</text>
</comment>
<feature type="binding site" evidence="14">
    <location>
        <position position="146"/>
    </location>
    <ligand>
        <name>ATP</name>
        <dbReference type="ChEBI" id="CHEBI:30616"/>
    </ligand>
</feature>
<feature type="binding site" evidence="14">
    <location>
        <position position="62"/>
    </location>
    <ligand>
        <name>L-threonine</name>
        <dbReference type="ChEBI" id="CHEBI:57926"/>
    </ligand>
</feature>
<dbReference type="Pfam" id="PF01300">
    <property type="entry name" value="Sua5_yciO_yrdC"/>
    <property type="match status" value="1"/>
</dbReference>
<dbReference type="GO" id="GO:0000049">
    <property type="term" value="F:tRNA binding"/>
    <property type="evidence" value="ECO:0007669"/>
    <property type="project" value="TreeGrafter"/>
</dbReference>
<evidence type="ECO:0000256" key="4">
    <source>
        <dbReference type="ARBA" id="ARBA00015492"/>
    </source>
</evidence>
<keyword evidence="9 13" id="KW-0547">Nucleotide-binding</keyword>
<keyword evidence="7 13" id="KW-0819">tRNA processing</keyword>
<protein>
    <recommendedName>
        <fullName evidence="4 13">Threonylcarbamoyl-AMP synthase</fullName>
        <shortName evidence="13">TC-AMP synthase</shortName>
        <ecNumber evidence="3 13">2.7.7.87</ecNumber>
    </recommendedName>
    <alternativeName>
        <fullName evidence="11 13">L-threonylcarbamoyladenylate synthase</fullName>
    </alternativeName>
</protein>
<dbReference type="PATRIC" id="fig|1094558.3.peg.995"/>
<comment type="caution">
    <text evidence="16">The sequence shown here is derived from an EMBL/GenBank/DDBJ whole genome shotgun (WGS) entry which is preliminary data.</text>
</comment>
<feature type="binding site" evidence="14">
    <location>
        <position position="53"/>
    </location>
    <ligand>
        <name>ATP</name>
        <dbReference type="ChEBI" id="CHEBI:30616"/>
    </ligand>
</feature>
<keyword evidence="17" id="KW-1185">Reference proteome</keyword>
<dbReference type="InterPro" id="IPR017945">
    <property type="entry name" value="DHBP_synth_RibB-like_a/b_dom"/>
</dbReference>
<comment type="catalytic activity">
    <reaction evidence="12 13">
        <text>L-threonine + hydrogencarbonate + ATP = L-threonylcarbamoyladenylate + diphosphate + H2O</text>
        <dbReference type="Rhea" id="RHEA:36407"/>
        <dbReference type="ChEBI" id="CHEBI:15377"/>
        <dbReference type="ChEBI" id="CHEBI:17544"/>
        <dbReference type="ChEBI" id="CHEBI:30616"/>
        <dbReference type="ChEBI" id="CHEBI:33019"/>
        <dbReference type="ChEBI" id="CHEBI:57926"/>
        <dbReference type="ChEBI" id="CHEBI:73682"/>
        <dbReference type="EC" id="2.7.7.87"/>
    </reaction>
</comment>
<evidence type="ECO:0000256" key="12">
    <source>
        <dbReference type="ARBA" id="ARBA00048366"/>
    </source>
</evidence>
<name>J0ZPK0_9HYPH</name>
<feature type="binding site" evidence="14">
    <location>
        <position position="113"/>
    </location>
    <ligand>
        <name>ATP</name>
        <dbReference type="ChEBI" id="CHEBI:30616"/>
    </ligand>
</feature>
<proteinExistence type="inferred from homology"/>
<dbReference type="GO" id="GO:0006450">
    <property type="term" value="P:regulation of translational fidelity"/>
    <property type="evidence" value="ECO:0007669"/>
    <property type="project" value="TreeGrafter"/>
</dbReference>
<keyword evidence="6 13" id="KW-0808">Transferase</keyword>
<dbReference type="Proteomes" id="UP000008952">
    <property type="component" value="Unassembled WGS sequence"/>
</dbReference>
<evidence type="ECO:0000256" key="11">
    <source>
        <dbReference type="ARBA" id="ARBA00029774"/>
    </source>
</evidence>
<sequence>MSILPVEKKTIDKAVALLADGKLVALPTETVYGLAADATNGKAVASIFAVKGRPQFNPLIVHVNSIGMAERFVHIDSISQKLMNAFWPGPLTLVLALKDEHTIHPLSSAGLPTLAIRQPQGVFADIVTQLDVPLAAPSANLSGRLSPTSAQDVSDMLGDQIPLIVDAGAASVGVESTIVKVTHEGVFLLRPGGVISEEIEALIKMPLKRMEQHTAIEAPGMLKSHYAPLAKVRLNAKQVEDGEALLAFGESRISQSQKAIAMLNLSKTANLTEAATNLFHFLKELDQKNIAQIAVEPIPNYGLGEAINDRLQRAAAPRG</sequence>
<evidence type="ECO:0000256" key="13">
    <source>
        <dbReference type="PIRNR" id="PIRNR004930"/>
    </source>
</evidence>
<dbReference type="Gene3D" id="3.90.870.10">
    <property type="entry name" value="DHBP synthase"/>
    <property type="match status" value="1"/>
</dbReference>
<dbReference type="PIRSF" id="PIRSF004930">
    <property type="entry name" value="Tln_factor_SUA5"/>
    <property type="match status" value="1"/>
</dbReference>
<feature type="binding site" evidence="14">
    <location>
        <position position="57"/>
    </location>
    <ligand>
        <name>ATP</name>
        <dbReference type="ChEBI" id="CHEBI:30616"/>
    </ligand>
</feature>
<evidence type="ECO:0000313" key="17">
    <source>
        <dbReference type="Proteomes" id="UP000008952"/>
    </source>
</evidence>
<dbReference type="PANTHER" id="PTHR17490">
    <property type="entry name" value="SUA5"/>
    <property type="match status" value="1"/>
</dbReference>
<dbReference type="InterPro" id="IPR050156">
    <property type="entry name" value="TC-AMP_synthase_SUA5"/>
</dbReference>
<evidence type="ECO:0000256" key="7">
    <source>
        <dbReference type="ARBA" id="ARBA00022694"/>
    </source>
</evidence>
<gene>
    <name evidence="16" type="ORF">ME5_00909</name>
</gene>